<proteinExistence type="predicted"/>
<keyword evidence="3" id="KW-1185">Reference proteome</keyword>
<dbReference type="STRING" id="68170.GCA_000974445_01445"/>
<dbReference type="EMBL" id="JYJG01000303">
    <property type="protein sequence ID" value="KJK43169.1"/>
    <property type="molecule type" value="Genomic_DNA"/>
</dbReference>
<dbReference type="Proteomes" id="UP000033393">
    <property type="component" value="Unassembled WGS sequence"/>
</dbReference>
<evidence type="ECO:0008006" key="4">
    <source>
        <dbReference type="Google" id="ProtNLM"/>
    </source>
</evidence>
<comment type="caution">
    <text evidence="2">The sequence shown here is derived from an EMBL/GenBank/DDBJ whole genome shotgun (WGS) entry which is preliminary data.</text>
</comment>
<protein>
    <recommendedName>
        <fullName evidence="4">Cobalt transporter</fullName>
    </recommendedName>
</protein>
<dbReference type="eggNOG" id="ENOG5033G3U">
    <property type="taxonomic scope" value="Bacteria"/>
</dbReference>
<dbReference type="AlphaFoldDB" id="A0A0F0GI11"/>
<reference evidence="2 3" key="1">
    <citation type="submission" date="2015-02" db="EMBL/GenBank/DDBJ databases">
        <authorList>
            <person name="Ju K.-S."/>
            <person name="Doroghazi J.R."/>
            <person name="Metcalf W."/>
        </authorList>
    </citation>
    <scope>NUCLEOTIDE SEQUENCE [LARGE SCALE GENOMIC DNA]</scope>
    <source>
        <strain evidence="2 3">NRRL B-16140</strain>
    </source>
</reference>
<evidence type="ECO:0000313" key="2">
    <source>
        <dbReference type="EMBL" id="KJK43169.1"/>
    </source>
</evidence>
<gene>
    <name evidence="2" type="ORF">UK23_34305</name>
</gene>
<feature type="transmembrane region" description="Helical" evidence="1">
    <location>
        <begin position="20"/>
        <end position="37"/>
    </location>
</feature>
<dbReference type="InterPro" id="IPR012667">
    <property type="entry name" value="CbtB_put"/>
</dbReference>
<keyword evidence="1" id="KW-0472">Membrane</keyword>
<evidence type="ECO:0000256" key="1">
    <source>
        <dbReference type="SAM" id="Phobius"/>
    </source>
</evidence>
<sequence length="67" mass="7156">MEEPVMTSPAANLSAVQVPKWAFAVALLGLIVTYLVLQENGLALGAGSEMLHEFFHDGRHALGVPCH</sequence>
<dbReference type="PATRIC" id="fig|68170.10.peg.8856"/>
<evidence type="ECO:0000313" key="3">
    <source>
        <dbReference type="Proteomes" id="UP000033393"/>
    </source>
</evidence>
<name>A0A0F0GI11_LENAE</name>
<keyword evidence="1" id="KW-0812">Transmembrane</keyword>
<keyword evidence="1" id="KW-1133">Transmembrane helix</keyword>
<dbReference type="Pfam" id="PF09489">
    <property type="entry name" value="CbtB"/>
    <property type="match status" value="1"/>
</dbReference>
<organism evidence="2 3">
    <name type="scientific">Lentzea aerocolonigenes</name>
    <name type="common">Lechevalieria aerocolonigenes</name>
    <name type="synonym">Saccharothrix aerocolonigenes</name>
    <dbReference type="NCBI Taxonomy" id="68170"/>
    <lineage>
        <taxon>Bacteria</taxon>
        <taxon>Bacillati</taxon>
        <taxon>Actinomycetota</taxon>
        <taxon>Actinomycetes</taxon>
        <taxon>Pseudonocardiales</taxon>
        <taxon>Pseudonocardiaceae</taxon>
        <taxon>Lentzea</taxon>
    </lineage>
</organism>
<accession>A0A0F0GI11</accession>